<protein>
    <submittedName>
        <fullName evidence="2">Antitoxin CcdA</fullName>
    </submittedName>
</protein>
<dbReference type="AlphaFoldDB" id="A0A1G9QG54"/>
<dbReference type="Proteomes" id="UP000199759">
    <property type="component" value="Unassembled WGS sequence"/>
</dbReference>
<evidence type="ECO:0000313" key="3">
    <source>
        <dbReference type="Proteomes" id="UP000199759"/>
    </source>
</evidence>
<name>A0A1G9QG54_9PROT</name>
<organism evidence="2 3">
    <name type="scientific">Maricaulis salignorans</name>
    <dbReference type="NCBI Taxonomy" id="144026"/>
    <lineage>
        <taxon>Bacteria</taxon>
        <taxon>Pseudomonadati</taxon>
        <taxon>Pseudomonadota</taxon>
        <taxon>Alphaproteobacteria</taxon>
        <taxon>Maricaulales</taxon>
        <taxon>Maricaulaceae</taxon>
        <taxon>Maricaulis</taxon>
    </lineage>
</organism>
<sequence length="83" mass="9563">MKYETPANRKRVNLTVREDVMSEAQALDINISRAAEAGIEAALKAEQSRRWREDNADAIRAHNERIEREGMALPTPWWAEEEV</sequence>
<dbReference type="EMBL" id="FNHG01000005">
    <property type="protein sequence ID" value="SDM10032.1"/>
    <property type="molecule type" value="Genomic_DNA"/>
</dbReference>
<proteinExistence type="predicted"/>
<accession>A0A1G9QG54</accession>
<reference evidence="2 3" key="1">
    <citation type="submission" date="2016-10" db="EMBL/GenBank/DDBJ databases">
        <authorList>
            <person name="de Groot N.N."/>
        </authorList>
    </citation>
    <scope>NUCLEOTIDE SEQUENCE [LARGE SCALE GENOMIC DNA]</scope>
    <source>
        <strain evidence="2 3">DSM 16077</strain>
    </source>
</reference>
<keyword evidence="1" id="KW-1277">Toxin-antitoxin system</keyword>
<evidence type="ECO:0000313" key="2">
    <source>
        <dbReference type="EMBL" id="SDM10032.1"/>
    </source>
</evidence>
<evidence type="ECO:0000256" key="1">
    <source>
        <dbReference type="ARBA" id="ARBA00022649"/>
    </source>
</evidence>
<gene>
    <name evidence="2" type="ORF">SAMN04488568_1058</name>
</gene>
<dbReference type="InterPro" id="IPR009956">
    <property type="entry name" value="Post-segregation_anti-tox_CcdA"/>
</dbReference>
<keyword evidence="3" id="KW-1185">Reference proteome</keyword>
<dbReference type="Pfam" id="PF07362">
    <property type="entry name" value="CcdA"/>
    <property type="match status" value="1"/>
</dbReference>
<dbReference type="STRING" id="144026.SAMN04488568_1058"/>
<dbReference type="OrthoDB" id="7191115at2"/>